<dbReference type="Gene3D" id="3.40.50.300">
    <property type="entry name" value="P-loop containing nucleotide triphosphate hydrolases"/>
    <property type="match status" value="1"/>
</dbReference>
<dbReference type="InterPro" id="IPR006073">
    <property type="entry name" value="GTP-bd"/>
</dbReference>
<sequence>MATKSEVVLNLEELMSKGFKKAQEFIGKSPVTSYNLNILVAGGTGVGKSTLINAVFGEEVAPTGQGEPVTQEIERYTKEDLSIYDTKGLEMKDFTNTKAQIQNFLDTKRGAMLDEQIHIAWLCIQESGRRIQEGEEELYKMLKAHGIPTILVITKAQQDKDDKGERFSEVVRSKFQVEEAHFERVRALEIEDDEGDIKKIRGIKELINKSRNLLNEAQKLALERKQQYDSEMQKKAKEELRQRRKDDAHNAILGYTTAAATIGATPIPFSDFALLLPTQIAMIIHISKIYDLEVSEENAKTLVTTFVGVLGTGLIARATAGSLLKLIPGVGSLTGGMINATLAGSVTGLMGKAFVAYLDDNFENLSQAIKELCSEVLQKYLEIAKTL</sequence>
<dbReference type="CDD" id="cd00882">
    <property type="entry name" value="Ras_like_GTPase"/>
    <property type="match status" value="1"/>
</dbReference>
<accession>A0ABV7ZLL3</accession>
<comment type="subcellular location">
    <subcellularLocation>
        <location evidence="1">Membrane</location>
        <topology evidence="1">Multi-pass membrane protein</topology>
    </subcellularLocation>
</comment>
<dbReference type="Pfam" id="PF05128">
    <property type="entry name" value="DUF697"/>
    <property type="match status" value="1"/>
</dbReference>
<organism evidence="6 7">
    <name type="scientific">Helicobacter baculiformis</name>
    <dbReference type="NCBI Taxonomy" id="427351"/>
    <lineage>
        <taxon>Bacteria</taxon>
        <taxon>Pseudomonadati</taxon>
        <taxon>Campylobacterota</taxon>
        <taxon>Epsilonproteobacteria</taxon>
        <taxon>Campylobacterales</taxon>
        <taxon>Helicobacteraceae</taxon>
        <taxon>Helicobacter</taxon>
    </lineage>
</organism>
<dbReference type="InterPro" id="IPR021147">
    <property type="entry name" value="DUF697"/>
</dbReference>
<keyword evidence="7" id="KW-1185">Reference proteome</keyword>
<evidence type="ECO:0000256" key="3">
    <source>
        <dbReference type="ARBA" id="ARBA00022989"/>
    </source>
</evidence>
<keyword evidence="2" id="KW-0812">Transmembrane</keyword>
<name>A0ABV7ZLL3_9HELI</name>
<evidence type="ECO:0000259" key="5">
    <source>
        <dbReference type="Pfam" id="PF01926"/>
    </source>
</evidence>
<protein>
    <submittedName>
        <fullName evidence="6">YcjF family protein</fullName>
    </submittedName>
</protein>
<dbReference type="InterPro" id="IPR027417">
    <property type="entry name" value="P-loop_NTPase"/>
</dbReference>
<dbReference type="Pfam" id="PF01926">
    <property type="entry name" value="MMR_HSR1"/>
    <property type="match status" value="1"/>
</dbReference>
<dbReference type="PANTHER" id="PTHR42714">
    <property type="entry name" value="TRNA MODIFICATION GTPASE GTPBP3"/>
    <property type="match status" value="1"/>
</dbReference>
<comment type="caution">
    <text evidence="6">The sequence shown here is derived from an EMBL/GenBank/DDBJ whole genome shotgun (WGS) entry which is preliminary data.</text>
</comment>
<dbReference type="RefSeq" id="WP_104751904.1">
    <property type="nucleotide sequence ID" value="NZ_FZMF01000012.1"/>
</dbReference>
<evidence type="ECO:0000256" key="2">
    <source>
        <dbReference type="ARBA" id="ARBA00022692"/>
    </source>
</evidence>
<evidence type="ECO:0000313" key="6">
    <source>
        <dbReference type="EMBL" id="MFC3848152.1"/>
    </source>
</evidence>
<evidence type="ECO:0000256" key="1">
    <source>
        <dbReference type="ARBA" id="ARBA00004141"/>
    </source>
</evidence>
<proteinExistence type="predicted"/>
<dbReference type="SUPFAM" id="SSF52540">
    <property type="entry name" value="P-loop containing nucleoside triphosphate hydrolases"/>
    <property type="match status" value="1"/>
</dbReference>
<evidence type="ECO:0000313" key="7">
    <source>
        <dbReference type="Proteomes" id="UP001595783"/>
    </source>
</evidence>
<feature type="domain" description="G" evidence="5">
    <location>
        <begin position="38"/>
        <end position="155"/>
    </location>
</feature>
<reference evidence="7" key="1">
    <citation type="journal article" date="2019" name="Int. J. Syst. Evol. Microbiol.">
        <title>The Global Catalogue of Microorganisms (GCM) 10K type strain sequencing project: providing services to taxonomists for standard genome sequencing and annotation.</title>
        <authorList>
            <consortium name="The Broad Institute Genomics Platform"/>
            <consortium name="The Broad Institute Genome Sequencing Center for Infectious Disease"/>
            <person name="Wu L."/>
            <person name="Ma J."/>
        </authorList>
    </citation>
    <scope>NUCLEOTIDE SEQUENCE [LARGE SCALE GENOMIC DNA]</scope>
    <source>
        <strain evidence="7">CCUG 53816</strain>
    </source>
</reference>
<evidence type="ECO:0000256" key="4">
    <source>
        <dbReference type="ARBA" id="ARBA00023136"/>
    </source>
</evidence>
<keyword evidence="3" id="KW-1133">Transmembrane helix</keyword>
<gene>
    <name evidence="6" type="ORF">ACFOPX_06400</name>
</gene>
<keyword evidence="4" id="KW-0472">Membrane</keyword>
<dbReference type="EMBL" id="JBHRZO010000042">
    <property type="protein sequence ID" value="MFC3848152.1"/>
    <property type="molecule type" value="Genomic_DNA"/>
</dbReference>
<dbReference type="PANTHER" id="PTHR42714:SF2">
    <property type="entry name" value="TRNA MODIFICATION GTPASE GTPBP3, MITOCHONDRIAL"/>
    <property type="match status" value="1"/>
</dbReference>
<dbReference type="Proteomes" id="UP001595783">
    <property type="component" value="Unassembled WGS sequence"/>
</dbReference>